<comment type="caution">
    <text evidence="3">The sequence shown here is derived from an EMBL/GenBank/DDBJ whole genome shotgun (WGS) entry which is preliminary data.</text>
</comment>
<proteinExistence type="predicted"/>
<reference evidence="3" key="2">
    <citation type="submission" date="2020-11" db="EMBL/GenBank/DDBJ databases">
        <authorList>
            <person name="McCartney M.A."/>
            <person name="Auch B."/>
            <person name="Kono T."/>
            <person name="Mallez S."/>
            <person name="Becker A."/>
            <person name="Gohl D.M."/>
            <person name="Silverstein K.A.T."/>
            <person name="Koren S."/>
            <person name="Bechman K.B."/>
            <person name="Herman A."/>
            <person name="Abrahante J.E."/>
            <person name="Garbe J."/>
        </authorList>
    </citation>
    <scope>NUCLEOTIDE SEQUENCE</scope>
    <source>
        <strain evidence="3">Duluth1</strain>
        <tissue evidence="3">Whole animal</tissue>
    </source>
</reference>
<feature type="transmembrane region" description="Helical" evidence="1">
    <location>
        <begin position="30"/>
        <end position="50"/>
    </location>
</feature>
<dbReference type="EMBL" id="JAIWYP010000015">
    <property type="protein sequence ID" value="KAH3701547.1"/>
    <property type="molecule type" value="Genomic_DNA"/>
</dbReference>
<keyword evidence="4" id="KW-1185">Reference proteome</keyword>
<organism evidence="3 4">
    <name type="scientific">Dreissena polymorpha</name>
    <name type="common">Zebra mussel</name>
    <name type="synonym">Mytilus polymorpha</name>
    <dbReference type="NCBI Taxonomy" id="45954"/>
    <lineage>
        <taxon>Eukaryota</taxon>
        <taxon>Metazoa</taxon>
        <taxon>Spiralia</taxon>
        <taxon>Lophotrochozoa</taxon>
        <taxon>Mollusca</taxon>
        <taxon>Bivalvia</taxon>
        <taxon>Autobranchia</taxon>
        <taxon>Heteroconchia</taxon>
        <taxon>Euheterodonta</taxon>
        <taxon>Imparidentia</taxon>
        <taxon>Neoheterodontei</taxon>
        <taxon>Myida</taxon>
        <taxon>Dreissenoidea</taxon>
        <taxon>Dreissenidae</taxon>
        <taxon>Dreissena</taxon>
    </lineage>
</organism>
<feature type="chain" id="PRO_5038387218" evidence="2">
    <location>
        <begin position="18"/>
        <end position="59"/>
    </location>
</feature>
<name>A0A9D3YJ85_DREPO</name>
<evidence type="ECO:0000313" key="3">
    <source>
        <dbReference type="EMBL" id="KAH3701547.1"/>
    </source>
</evidence>
<evidence type="ECO:0000313" key="4">
    <source>
        <dbReference type="Proteomes" id="UP000828390"/>
    </source>
</evidence>
<sequence length="59" mass="6478">MLVLVCLLVTTTQYSSPVQCCVLAVPAGYYYPSILTCTMLCANCAWWLLLPSIPTCTML</sequence>
<evidence type="ECO:0000256" key="2">
    <source>
        <dbReference type="SAM" id="SignalP"/>
    </source>
</evidence>
<dbReference type="Proteomes" id="UP000828390">
    <property type="component" value="Unassembled WGS sequence"/>
</dbReference>
<keyword evidence="1" id="KW-0472">Membrane</keyword>
<keyword evidence="1" id="KW-1133">Transmembrane helix</keyword>
<protein>
    <submittedName>
        <fullName evidence="3">Uncharacterized protein</fullName>
    </submittedName>
</protein>
<gene>
    <name evidence="3" type="ORF">DPMN_076536</name>
</gene>
<keyword evidence="2" id="KW-0732">Signal</keyword>
<accession>A0A9D3YJ85</accession>
<keyword evidence="1" id="KW-0812">Transmembrane</keyword>
<feature type="signal peptide" evidence="2">
    <location>
        <begin position="1"/>
        <end position="17"/>
    </location>
</feature>
<evidence type="ECO:0000256" key="1">
    <source>
        <dbReference type="SAM" id="Phobius"/>
    </source>
</evidence>
<reference evidence="3" key="1">
    <citation type="journal article" date="2019" name="bioRxiv">
        <title>The Genome of the Zebra Mussel, Dreissena polymorpha: A Resource for Invasive Species Research.</title>
        <authorList>
            <person name="McCartney M.A."/>
            <person name="Auch B."/>
            <person name="Kono T."/>
            <person name="Mallez S."/>
            <person name="Zhang Y."/>
            <person name="Obille A."/>
            <person name="Becker A."/>
            <person name="Abrahante J.E."/>
            <person name="Garbe J."/>
            <person name="Badalamenti J.P."/>
            <person name="Herman A."/>
            <person name="Mangelson H."/>
            <person name="Liachko I."/>
            <person name="Sullivan S."/>
            <person name="Sone E.D."/>
            <person name="Koren S."/>
            <person name="Silverstein K.A.T."/>
            <person name="Beckman K.B."/>
            <person name="Gohl D.M."/>
        </authorList>
    </citation>
    <scope>NUCLEOTIDE SEQUENCE</scope>
    <source>
        <strain evidence="3">Duluth1</strain>
        <tissue evidence="3">Whole animal</tissue>
    </source>
</reference>
<dbReference type="AlphaFoldDB" id="A0A9D3YJ85"/>